<accession>A0A1H4GVU1</accession>
<keyword evidence="3" id="KW-0560">Oxidoreductase</keyword>
<comment type="pathway">
    <text evidence="1">Cofactor biosynthesis; adenosylcobalamin biosynthesis.</text>
</comment>
<keyword evidence="5" id="KW-1185">Reference proteome</keyword>
<dbReference type="UniPathway" id="UPA00148"/>
<keyword evidence="2" id="KW-0169">Cobalamin biosynthesis</keyword>
<dbReference type="PROSITE" id="PS51014">
    <property type="entry name" value="COBK_CBIJ"/>
    <property type="match status" value="1"/>
</dbReference>
<dbReference type="GO" id="GO:0016994">
    <property type="term" value="F:precorrin-6A reductase activity"/>
    <property type="evidence" value="ECO:0007669"/>
    <property type="project" value="InterPro"/>
</dbReference>
<dbReference type="Proteomes" id="UP000198584">
    <property type="component" value="Unassembled WGS sequence"/>
</dbReference>
<dbReference type="Pfam" id="PF02571">
    <property type="entry name" value="CbiJ"/>
    <property type="match status" value="1"/>
</dbReference>
<gene>
    <name evidence="4" type="ORF">SAMN05421743_11932</name>
</gene>
<dbReference type="OrthoDB" id="9780707at2"/>
<dbReference type="RefSeq" id="WP_093046323.1">
    <property type="nucleotide sequence ID" value="NZ_FNQR01000019.1"/>
</dbReference>
<proteinExistence type="predicted"/>
<reference evidence="5" key="1">
    <citation type="submission" date="2016-10" db="EMBL/GenBank/DDBJ databases">
        <authorList>
            <person name="Varghese N."/>
            <person name="Submissions S."/>
        </authorList>
    </citation>
    <scope>NUCLEOTIDE SEQUENCE [LARGE SCALE GENOMIC DNA]</scope>
    <source>
        <strain evidence="5">CCM7597</strain>
    </source>
</reference>
<organism evidence="4 5">
    <name type="scientific">Thalassobacillus cyri</name>
    <dbReference type="NCBI Taxonomy" id="571932"/>
    <lineage>
        <taxon>Bacteria</taxon>
        <taxon>Bacillati</taxon>
        <taxon>Bacillota</taxon>
        <taxon>Bacilli</taxon>
        <taxon>Bacillales</taxon>
        <taxon>Bacillaceae</taxon>
        <taxon>Thalassobacillus</taxon>
    </lineage>
</organism>
<dbReference type="InterPro" id="IPR003723">
    <property type="entry name" value="Precorrin-6x_reduct"/>
</dbReference>
<sequence>MILFLAGTSDARALALELKKEKFPILTTVVTENAAYEMKNAGLDVHMGRLTDKDIYSFIKGYDIQSVVDASHPFAEEASKNAMQGAELANVPYIRYERVSQQFNEDHIVMVNSYEEAAQVAASKKGVIMLTTGSKTLQVFSEKLLDLPEVRLVARMLPRKDNMKKCEQLGFPQKNIVAIQGPFTKEFNKALYKQYGVTVMVTKESGKAGSVDEKLEAAKELGIDTIMIKRPQINYRTVYHQFSDIVKHLKDLSNEGEEK</sequence>
<protein>
    <submittedName>
        <fullName evidence="4">Precorrin-6A/cobalt-precorrin-6A reductase</fullName>
    </submittedName>
</protein>
<dbReference type="GO" id="GO:0009236">
    <property type="term" value="P:cobalamin biosynthetic process"/>
    <property type="evidence" value="ECO:0007669"/>
    <property type="project" value="UniProtKB-UniPathway"/>
</dbReference>
<evidence type="ECO:0000256" key="2">
    <source>
        <dbReference type="ARBA" id="ARBA00022573"/>
    </source>
</evidence>
<dbReference type="NCBIfam" id="TIGR00715">
    <property type="entry name" value="precor6x_red"/>
    <property type="match status" value="1"/>
</dbReference>
<dbReference type="AlphaFoldDB" id="A0A1H4GVU1"/>
<dbReference type="STRING" id="571932.SAMN05421743_11932"/>
<dbReference type="PANTHER" id="PTHR36925">
    <property type="entry name" value="COBALT-PRECORRIN-6A REDUCTASE"/>
    <property type="match status" value="1"/>
</dbReference>
<evidence type="ECO:0000256" key="1">
    <source>
        <dbReference type="ARBA" id="ARBA00004953"/>
    </source>
</evidence>
<evidence type="ECO:0000256" key="3">
    <source>
        <dbReference type="ARBA" id="ARBA00023002"/>
    </source>
</evidence>
<evidence type="ECO:0000313" key="4">
    <source>
        <dbReference type="EMBL" id="SEB13677.1"/>
    </source>
</evidence>
<evidence type="ECO:0000313" key="5">
    <source>
        <dbReference type="Proteomes" id="UP000198584"/>
    </source>
</evidence>
<dbReference type="EMBL" id="FNQR01000019">
    <property type="protein sequence ID" value="SEB13677.1"/>
    <property type="molecule type" value="Genomic_DNA"/>
</dbReference>
<name>A0A1H4GVU1_9BACI</name>
<dbReference type="PANTHER" id="PTHR36925:SF1">
    <property type="entry name" value="COBALT-PRECORRIN-6A REDUCTASE"/>
    <property type="match status" value="1"/>
</dbReference>